<dbReference type="SUPFAM" id="SSF46689">
    <property type="entry name" value="Homeodomain-like"/>
    <property type="match status" value="1"/>
</dbReference>
<dbReference type="PANTHER" id="PTHR30328">
    <property type="entry name" value="TRANSCRIPTIONAL REPRESSOR"/>
    <property type="match status" value="1"/>
</dbReference>
<proteinExistence type="predicted"/>
<feature type="domain" description="HTH tetR-type" evidence="4">
    <location>
        <begin position="49"/>
        <end position="109"/>
    </location>
</feature>
<dbReference type="PRINTS" id="PR00455">
    <property type="entry name" value="HTHTETR"/>
</dbReference>
<dbReference type="Gene3D" id="1.10.357.10">
    <property type="entry name" value="Tetracycline Repressor, domain 2"/>
    <property type="match status" value="1"/>
</dbReference>
<evidence type="ECO:0000313" key="5">
    <source>
        <dbReference type="EMBL" id="MFD1694234.1"/>
    </source>
</evidence>
<dbReference type="EMBL" id="JBHUFA010000001">
    <property type="protein sequence ID" value="MFD1694234.1"/>
    <property type="molecule type" value="Genomic_DNA"/>
</dbReference>
<sequence length="271" mass="29254">MTTRAKAPRRRGRPKASLKGVPVASLPASTGSGGPGMGADGDSLSRIQERNRARLLEAALAEFSRHGYSGTTLDRLAAAAGMSKSNLLYYFSSKSDLYEASLAHILEVWLGPLRRLDPEGDPARELAAYISQKMKMSQEAPDASRLFANEVMSGAPRIRRVLETDLKTLVEDKARVIRHWVETGRITSVDPVHLILSIWAITQHYADFQVQILAVTGKDLSDPAFRAAAETSVLHLVLSSLGLTVPAEGVGEGEVAGEGIADREAESEVPR</sequence>
<dbReference type="PROSITE" id="PS50977">
    <property type="entry name" value="HTH_TETR_2"/>
    <property type="match status" value="1"/>
</dbReference>
<dbReference type="Proteomes" id="UP001597327">
    <property type="component" value="Unassembled WGS sequence"/>
</dbReference>
<keyword evidence="6" id="KW-1185">Reference proteome</keyword>
<dbReference type="Pfam" id="PF00440">
    <property type="entry name" value="TetR_N"/>
    <property type="match status" value="1"/>
</dbReference>
<dbReference type="RefSeq" id="WP_244304413.1">
    <property type="nucleotide sequence ID" value="NZ_JBHUFA010000001.1"/>
</dbReference>
<dbReference type="InterPro" id="IPR013573">
    <property type="entry name" value="Tscrpt_reg_YcdC_C"/>
</dbReference>
<dbReference type="SUPFAM" id="SSF48498">
    <property type="entry name" value="Tetracyclin repressor-like, C-terminal domain"/>
    <property type="match status" value="1"/>
</dbReference>
<evidence type="ECO:0000259" key="4">
    <source>
        <dbReference type="PROSITE" id="PS50977"/>
    </source>
</evidence>
<dbReference type="InterPro" id="IPR009057">
    <property type="entry name" value="Homeodomain-like_sf"/>
</dbReference>
<reference evidence="6" key="1">
    <citation type="journal article" date="2019" name="Int. J. Syst. Evol. Microbiol.">
        <title>The Global Catalogue of Microorganisms (GCM) 10K type strain sequencing project: providing services to taxonomists for standard genome sequencing and annotation.</title>
        <authorList>
            <consortium name="The Broad Institute Genomics Platform"/>
            <consortium name="The Broad Institute Genome Sequencing Center for Infectious Disease"/>
            <person name="Wu L."/>
            <person name="Ma J."/>
        </authorList>
    </citation>
    <scope>NUCLEOTIDE SEQUENCE [LARGE SCALE GENOMIC DNA]</scope>
    <source>
        <strain evidence="6">JCM 3369</strain>
    </source>
</reference>
<gene>
    <name evidence="5" type="ORF">ACFSC7_01810</name>
</gene>
<dbReference type="Pfam" id="PF08362">
    <property type="entry name" value="TetR_C_3"/>
    <property type="match status" value="1"/>
</dbReference>
<dbReference type="InterPro" id="IPR001647">
    <property type="entry name" value="HTH_TetR"/>
</dbReference>
<organism evidence="5 6">
    <name type="scientific">Roseibium aestuarii</name>
    <dbReference type="NCBI Taxonomy" id="2600299"/>
    <lineage>
        <taxon>Bacteria</taxon>
        <taxon>Pseudomonadati</taxon>
        <taxon>Pseudomonadota</taxon>
        <taxon>Alphaproteobacteria</taxon>
        <taxon>Hyphomicrobiales</taxon>
        <taxon>Stappiaceae</taxon>
        <taxon>Roseibium</taxon>
    </lineage>
</organism>
<feature type="compositionally biased region" description="Basic residues" evidence="3">
    <location>
        <begin position="1"/>
        <end position="16"/>
    </location>
</feature>
<name>A0ABW4JSG9_9HYPH</name>
<dbReference type="PANTHER" id="PTHR30328:SF54">
    <property type="entry name" value="HTH-TYPE TRANSCRIPTIONAL REPRESSOR SCO4008"/>
    <property type="match status" value="1"/>
</dbReference>
<comment type="caution">
    <text evidence="5">The sequence shown here is derived from an EMBL/GenBank/DDBJ whole genome shotgun (WGS) entry which is preliminary data.</text>
</comment>
<feature type="region of interest" description="Disordered" evidence="3">
    <location>
        <begin position="1"/>
        <end position="43"/>
    </location>
</feature>
<evidence type="ECO:0000256" key="2">
    <source>
        <dbReference type="PROSITE-ProRule" id="PRU00335"/>
    </source>
</evidence>
<dbReference type="InterPro" id="IPR050109">
    <property type="entry name" value="HTH-type_TetR-like_transc_reg"/>
</dbReference>
<dbReference type="InterPro" id="IPR036271">
    <property type="entry name" value="Tet_transcr_reg_TetR-rel_C_sf"/>
</dbReference>
<evidence type="ECO:0000256" key="3">
    <source>
        <dbReference type="SAM" id="MobiDB-lite"/>
    </source>
</evidence>
<protein>
    <submittedName>
        <fullName evidence="5">TetR family transcriptional regulator C-terminal domain-containing protein</fullName>
    </submittedName>
</protein>
<dbReference type="Gene3D" id="1.10.10.60">
    <property type="entry name" value="Homeodomain-like"/>
    <property type="match status" value="1"/>
</dbReference>
<evidence type="ECO:0000313" key="6">
    <source>
        <dbReference type="Proteomes" id="UP001597327"/>
    </source>
</evidence>
<keyword evidence="1 2" id="KW-0238">DNA-binding</keyword>
<feature type="DNA-binding region" description="H-T-H motif" evidence="2">
    <location>
        <begin position="72"/>
        <end position="91"/>
    </location>
</feature>
<accession>A0ABW4JSG9</accession>
<evidence type="ECO:0000256" key="1">
    <source>
        <dbReference type="ARBA" id="ARBA00023125"/>
    </source>
</evidence>